<dbReference type="Proteomes" id="UP001054857">
    <property type="component" value="Unassembled WGS sequence"/>
</dbReference>
<sequence>DGKERAKSGVRRKAGRQRKERRSKGNGMVSDNKRGCHALLVGSGKELERFVGRAGDGAAAPDGGAVWLLAGQMEMMWRHPWGCGGPCVATRHMGEASSSSCSAAGRVG</sequence>
<evidence type="ECO:0000313" key="2">
    <source>
        <dbReference type="EMBL" id="GFR50470.1"/>
    </source>
</evidence>
<organism evidence="2 3">
    <name type="scientific">Astrephomene gubernaculifera</name>
    <dbReference type="NCBI Taxonomy" id="47775"/>
    <lineage>
        <taxon>Eukaryota</taxon>
        <taxon>Viridiplantae</taxon>
        <taxon>Chlorophyta</taxon>
        <taxon>core chlorophytes</taxon>
        <taxon>Chlorophyceae</taxon>
        <taxon>CS clade</taxon>
        <taxon>Chlamydomonadales</taxon>
        <taxon>Astrephomenaceae</taxon>
        <taxon>Astrephomene</taxon>
    </lineage>
</organism>
<feature type="compositionally biased region" description="Basic residues" evidence="1">
    <location>
        <begin position="8"/>
        <end position="24"/>
    </location>
</feature>
<feature type="non-terminal residue" evidence="2">
    <location>
        <position position="1"/>
    </location>
</feature>
<name>A0AAD3DYL9_9CHLO</name>
<evidence type="ECO:0000313" key="3">
    <source>
        <dbReference type="Proteomes" id="UP001054857"/>
    </source>
</evidence>
<protein>
    <submittedName>
        <fullName evidence="2">Uncharacterized protein</fullName>
    </submittedName>
</protein>
<reference evidence="2 3" key="1">
    <citation type="journal article" date="2021" name="Sci. Rep.">
        <title>Genome sequencing of the multicellular alga Astrephomene provides insights into convergent evolution of germ-soma differentiation.</title>
        <authorList>
            <person name="Yamashita S."/>
            <person name="Yamamoto K."/>
            <person name="Matsuzaki R."/>
            <person name="Suzuki S."/>
            <person name="Yamaguchi H."/>
            <person name="Hirooka S."/>
            <person name="Minakuchi Y."/>
            <person name="Miyagishima S."/>
            <person name="Kawachi M."/>
            <person name="Toyoda A."/>
            <person name="Nozaki H."/>
        </authorList>
    </citation>
    <scope>NUCLEOTIDE SEQUENCE [LARGE SCALE GENOMIC DNA]</scope>
    <source>
        <strain evidence="2 3">NIES-4017</strain>
    </source>
</reference>
<dbReference type="AlphaFoldDB" id="A0AAD3DYL9"/>
<comment type="caution">
    <text evidence="2">The sequence shown here is derived from an EMBL/GenBank/DDBJ whole genome shotgun (WGS) entry which is preliminary data.</text>
</comment>
<keyword evidence="3" id="KW-1185">Reference proteome</keyword>
<accession>A0AAD3DYL9</accession>
<evidence type="ECO:0000256" key="1">
    <source>
        <dbReference type="SAM" id="MobiDB-lite"/>
    </source>
</evidence>
<proteinExistence type="predicted"/>
<dbReference type="EMBL" id="BMAR01000037">
    <property type="protein sequence ID" value="GFR50470.1"/>
    <property type="molecule type" value="Genomic_DNA"/>
</dbReference>
<gene>
    <name evidence="2" type="ORF">Agub_g12521</name>
</gene>
<feature type="region of interest" description="Disordered" evidence="1">
    <location>
        <begin position="1"/>
        <end position="35"/>
    </location>
</feature>